<sequence>MDALITKRLHISGLTPALSVDDINQRFSSFGTVLTLEGFGLADGLGQPRKFGYVTVETTATKLAKCLNLLSGSTWKGAKLRIGEAKPDYAQRLAKEREDAQELPTKRRKRAHGVYAQDMSL</sequence>
<gene>
    <name evidence="1" type="ORF">BDN72DRAFT_962893</name>
</gene>
<reference evidence="1 2" key="1">
    <citation type="journal article" date="2019" name="Nat. Ecol. Evol.">
        <title>Megaphylogeny resolves global patterns of mushroom evolution.</title>
        <authorList>
            <person name="Varga T."/>
            <person name="Krizsan K."/>
            <person name="Foldi C."/>
            <person name="Dima B."/>
            <person name="Sanchez-Garcia M."/>
            <person name="Sanchez-Ramirez S."/>
            <person name="Szollosi G.J."/>
            <person name="Szarkandi J.G."/>
            <person name="Papp V."/>
            <person name="Albert L."/>
            <person name="Andreopoulos W."/>
            <person name="Angelini C."/>
            <person name="Antonin V."/>
            <person name="Barry K.W."/>
            <person name="Bougher N.L."/>
            <person name="Buchanan P."/>
            <person name="Buyck B."/>
            <person name="Bense V."/>
            <person name="Catcheside P."/>
            <person name="Chovatia M."/>
            <person name="Cooper J."/>
            <person name="Damon W."/>
            <person name="Desjardin D."/>
            <person name="Finy P."/>
            <person name="Geml J."/>
            <person name="Haridas S."/>
            <person name="Hughes K."/>
            <person name="Justo A."/>
            <person name="Karasinski D."/>
            <person name="Kautmanova I."/>
            <person name="Kiss B."/>
            <person name="Kocsube S."/>
            <person name="Kotiranta H."/>
            <person name="LaButti K.M."/>
            <person name="Lechner B.E."/>
            <person name="Liimatainen K."/>
            <person name="Lipzen A."/>
            <person name="Lukacs Z."/>
            <person name="Mihaltcheva S."/>
            <person name="Morgado L.N."/>
            <person name="Niskanen T."/>
            <person name="Noordeloos M.E."/>
            <person name="Ohm R.A."/>
            <person name="Ortiz-Santana B."/>
            <person name="Ovrebo C."/>
            <person name="Racz N."/>
            <person name="Riley R."/>
            <person name="Savchenko A."/>
            <person name="Shiryaev A."/>
            <person name="Soop K."/>
            <person name="Spirin V."/>
            <person name="Szebenyi C."/>
            <person name="Tomsovsky M."/>
            <person name="Tulloss R.E."/>
            <person name="Uehling J."/>
            <person name="Grigoriev I.V."/>
            <person name="Vagvolgyi C."/>
            <person name="Papp T."/>
            <person name="Martin F.M."/>
            <person name="Miettinen O."/>
            <person name="Hibbett D.S."/>
            <person name="Nagy L.G."/>
        </authorList>
    </citation>
    <scope>NUCLEOTIDE SEQUENCE [LARGE SCALE GENOMIC DNA]</scope>
    <source>
        <strain evidence="1 2">NL-1719</strain>
    </source>
</reference>
<feature type="non-terminal residue" evidence="1">
    <location>
        <position position="121"/>
    </location>
</feature>
<name>A0ACD3AHA3_9AGAR</name>
<dbReference type="EMBL" id="ML208454">
    <property type="protein sequence ID" value="TFK64962.1"/>
    <property type="molecule type" value="Genomic_DNA"/>
</dbReference>
<keyword evidence="2" id="KW-1185">Reference proteome</keyword>
<protein>
    <submittedName>
        <fullName evidence="1">Uncharacterized protein</fullName>
    </submittedName>
</protein>
<evidence type="ECO:0000313" key="2">
    <source>
        <dbReference type="Proteomes" id="UP000308600"/>
    </source>
</evidence>
<proteinExistence type="predicted"/>
<organism evidence="1 2">
    <name type="scientific">Pluteus cervinus</name>
    <dbReference type="NCBI Taxonomy" id="181527"/>
    <lineage>
        <taxon>Eukaryota</taxon>
        <taxon>Fungi</taxon>
        <taxon>Dikarya</taxon>
        <taxon>Basidiomycota</taxon>
        <taxon>Agaricomycotina</taxon>
        <taxon>Agaricomycetes</taxon>
        <taxon>Agaricomycetidae</taxon>
        <taxon>Agaricales</taxon>
        <taxon>Pluteineae</taxon>
        <taxon>Pluteaceae</taxon>
        <taxon>Pluteus</taxon>
    </lineage>
</organism>
<accession>A0ACD3AHA3</accession>
<dbReference type="Proteomes" id="UP000308600">
    <property type="component" value="Unassembled WGS sequence"/>
</dbReference>
<evidence type="ECO:0000313" key="1">
    <source>
        <dbReference type="EMBL" id="TFK64962.1"/>
    </source>
</evidence>